<dbReference type="GO" id="GO:0019878">
    <property type="term" value="P:lysine biosynthetic process via aminoadipic acid"/>
    <property type="evidence" value="ECO:0007669"/>
    <property type="project" value="TreeGrafter"/>
</dbReference>
<dbReference type="VEuPathDB" id="FungiDB:PLEOSDRAFT_1112108"/>
<evidence type="ECO:0000256" key="1">
    <source>
        <dbReference type="ARBA" id="ARBA00013172"/>
    </source>
</evidence>
<dbReference type="Proteomes" id="UP000027073">
    <property type="component" value="Unassembled WGS sequence"/>
</dbReference>
<gene>
    <name evidence="5" type="ORF">PLEOSDRAFT_1112108</name>
</gene>
<dbReference type="EC" id="2.7.8.7" evidence="1"/>
<evidence type="ECO:0000259" key="4">
    <source>
        <dbReference type="Pfam" id="PF22624"/>
    </source>
</evidence>
<dbReference type="InterPro" id="IPR055066">
    <property type="entry name" value="AASDHPPT_N"/>
</dbReference>
<evidence type="ECO:0000259" key="3">
    <source>
        <dbReference type="Pfam" id="PF01648"/>
    </source>
</evidence>
<dbReference type="InterPro" id="IPR037143">
    <property type="entry name" value="4-PPantetheinyl_Trfase_dom_sf"/>
</dbReference>
<dbReference type="Gene3D" id="3.90.470.20">
    <property type="entry name" value="4'-phosphopantetheinyl transferase domain"/>
    <property type="match status" value="2"/>
</dbReference>
<dbReference type="PANTHER" id="PTHR12215">
    <property type="entry name" value="PHOSPHOPANTETHEINE TRANSFERASE"/>
    <property type="match status" value="1"/>
</dbReference>
<dbReference type="PANTHER" id="PTHR12215:SF10">
    <property type="entry name" value="L-AMINOADIPATE-SEMIALDEHYDE DEHYDROGENASE-PHOSPHOPANTETHEINYL TRANSFERASE"/>
    <property type="match status" value="1"/>
</dbReference>
<dbReference type="HOGENOM" id="CLU_057011_3_1_1"/>
<proteinExistence type="predicted"/>
<dbReference type="SUPFAM" id="SSF56214">
    <property type="entry name" value="4'-phosphopantetheinyl transferase"/>
    <property type="match status" value="2"/>
</dbReference>
<dbReference type="FunCoup" id="A0A067NQ35">
    <property type="interactions" value="313"/>
</dbReference>
<keyword evidence="2" id="KW-0808">Transferase</keyword>
<organism evidence="5 6">
    <name type="scientific">Pleurotus ostreatus (strain PC15)</name>
    <name type="common">Oyster mushroom</name>
    <dbReference type="NCBI Taxonomy" id="1137138"/>
    <lineage>
        <taxon>Eukaryota</taxon>
        <taxon>Fungi</taxon>
        <taxon>Dikarya</taxon>
        <taxon>Basidiomycota</taxon>
        <taxon>Agaricomycotina</taxon>
        <taxon>Agaricomycetes</taxon>
        <taxon>Agaricomycetidae</taxon>
        <taxon>Agaricales</taxon>
        <taxon>Pleurotineae</taxon>
        <taxon>Pleurotaceae</taxon>
        <taxon>Pleurotus</taxon>
    </lineage>
</organism>
<dbReference type="Pfam" id="PF01648">
    <property type="entry name" value="ACPS"/>
    <property type="match status" value="1"/>
</dbReference>
<dbReference type="InterPro" id="IPR008278">
    <property type="entry name" value="4-PPantetheinyl_Trfase_dom"/>
</dbReference>
<feature type="domain" description="4'-phosphopantetheinyl transferase N-terminal" evidence="4">
    <location>
        <begin position="16"/>
        <end position="101"/>
    </location>
</feature>
<dbReference type="Pfam" id="PF22624">
    <property type="entry name" value="AASDHPPT_N"/>
    <property type="match status" value="1"/>
</dbReference>
<feature type="domain" description="4'-phosphopantetheinyl transferase" evidence="3">
    <location>
        <begin position="113"/>
        <end position="190"/>
    </location>
</feature>
<reference evidence="6" key="1">
    <citation type="journal article" date="2014" name="Proc. Natl. Acad. Sci. U.S.A.">
        <title>Extensive sampling of basidiomycete genomes demonstrates inadequacy of the white-rot/brown-rot paradigm for wood decay fungi.</title>
        <authorList>
            <person name="Riley R."/>
            <person name="Salamov A.A."/>
            <person name="Brown D.W."/>
            <person name="Nagy L.G."/>
            <person name="Floudas D."/>
            <person name="Held B.W."/>
            <person name="Levasseur A."/>
            <person name="Lombard V."/>
            <person name="Morin E."/>
            <person name="Otillar R."/>
            <person name="Lindquist E.A."/>
            <person name="Sun H."/>
            <person name="LaButti K.M."/>
            <person name="Schmutz J."/>
            <person name="Jabbour D."/>
            <person name="Luo H."/>
            <person name="Baker S.E."/>
            <person name="Pisabarro A.G."/>
            <person name="Walton J.D."/>
            <person name="Blanchette R.A."/>
            <person name="Henrissat B."/>
            <person name="Martin F."/>
            <person name="Cullen D."/>
            <person name="Hibbett D.S."/>
            <person name="Grigoriev I.V."/>
        </authorList>
    </citation>
    <scope>NUCLEOTIDE SEQUENCE [LARGE SCALE GENOMIC DNA]</scope>
    <source>
        <strain evidence="6">PC15</strain>
    </source>
</reference>
<dbReference type="GO" id="GO:0000287">
    <property type="term" value="F:magnesium ion binding"/>
    <property type="evidence" value="ECO:0007669"/>
    <property type="project" value="InterPro"/>
</dbReference>
<dbReference type="OrthoDB" id="26719at2759"/>
<evidence type="ECO:0000313" key="6">
    <source>
        <dbReference type="Proteomes" id="UP000027073"/>
    </source>
</evidence>
<evidence type="ECO:0000256" key="2">
    <source>
        <dbReference type="ARBA" id="ARBA00022679"/>
    </source>
</evidence>
<dbReference type="InParanoid" id="A0A067NQ35"/>
<dbReference type="STRING" id="1137138.A0A067NQ35"/>
<protein>
    <recommendedName>
        <fullName evidence="1">holo-[acyl-carrier-protein] synthase</fullName>
        <ecNumber evidence="1">2.7.8.7</ecNumber>
    </recommendedName>
</protein>
<dbReference type="AlphaFoldDB" id="A0A067NQ35"/>
<dbReference type="GO" id="GO:0005829">
    <property type="term" value="C:cytosol"/>
    <property type="evidence" value="ECO:0007669"/>
    <property type="project" value="TreeGrafter"/>
</dbReference>
<dbReference type="GO" id="GO:0008897">
    <property type="term" value="F:holo-[acyl-carrier-protein] synthase activity"/>
    <property type="evidence" value="ECO:0007669"/>
    <property type="project" value="UniProtKB-EC"/>
</dbReference>
<sequence length="262" mass="29629">MQVWAIIYDPPEFHEELYQSALRLVDPDSIERINRFWKREDACRTLIGRLLVRMLLVDKGIPHNVVTLGFTSAKKPYILEPKADPPIAFNITHDNGLIAMAFGPGLQLPPAYGIGVDVMKLSIPRRNSFKSFVEGVSDALTVKEYGSLFGGIPQDEGLRRFFWIWTMKEAYTKALGSGLGFDFKRVEYTVPEEKLTVDGEEPRGWQFFKFNVLNKEDIYQGVVAQYTGSDELYTITQLDPTSLVQHQGATFAKMAIEKLGDA</sequence>
<name>A0A067NQ35_PLEO1</name>
<accession>A0A067NQ35</accession>
<dbReference type="InterPro" id="IPR050559">
    <property type="entry name" value="P-Pant_transferase_sf"/>
</dbReference>
<evidence type="ECO:0000313" key="5">
    <source>
        <dbReference type="EMBL" id="KDQ29120.1"/>
    </source>
</evidence>
<dbReference type="EMBL" id="KL198007">
    <property type="protein sequence ID" value="KDQ29120.1"/>
    <property type="molecule type" value="Genomic_DNA"/>
</dbReference>